<dbReference type="PANTHER" id="PTHR46734">
    <property type="entry name" value="TELOMERIC REPEAT-BINDING FACTOR 1 TERF1"/>
    <property type="match status" value="1"/>
</dbReference>
<evidence type="ECO:0000313" key="6">
    <source>
        <dbReference type="Proteomes" id="UP001259832"/>
    </source>
</evidence>
<dbReference type="InterPro" id="IPR052450">
    <property type="entry name" value="TRBD-Containing_Protein"/>
</dbReference>
<dbReference type="CDD" id="cd11660">
    <property type="entry name" value="SANT_TRF"/>
    <property type="match status" value="1"/>
</dbReference>
<feature type="compositionally biased region" description="Acidic residues" evidence="2">
    <location>
        <begin position="469"/>
        <end position="479"/>
    </location>
</feature>
<dbReference type="PROSITE" id="PS50090">
    <property type="entry name" value="MYB_LIKE"/>
    <property type="match status" value="1"/>
</dbReference>
<dbReference type="InterPro" id="IPR001005">
    <property type="entry name" value="SANT/Myb"/>
</dbReference>
<protein>
    <recommendedName>
        <fullName evidence="4">Myb-like domain-containing protein</fullName>
    </recommendedName>
</protein>
<keyword evidence="1" id="KW-0539">Nucleus</keyword>
<evidence type="ECO:0000256" key="3">
    <source>
        <dbReference type="SAM" id="Phobius"/>
    </source>
</evidence>
<feature type="region of interest" description="Disordered" evidence="2">
    <location>
        <begin position="458"/>
        <end position="479"/>
    </location>
</feature>
<feature type="region of interest" description="Disordered" evidence="2">
    <location>
        <begin position="242"/>
        <end position="270"/>
    </location>
</feature>
<evidence type="ECO:0000259" key="4">
    <source>
        <dbReference type="PROSITE" id="PS50090"/>
    </source>
</evidence>
<evidence type="ECO:0000256" key="1">
    <source>
        <dbReference type="ARBA" id="ARBA00023242"/>
    </source>
</evidence>
<accession>A0AAD9LIT1</accession>
<dbReference type="EMBL" id="JASMQC010000018">
    <property type="protein sequence ID" value="KAK1938273.1"/>
    <property type="molecule type" value="Genomic_DNA"/>
</dbReference>
<evidence type="ECO:0000313" key="5">
    <source>
        <dbReference type="EMBL" id="KAK1938273.1"/>
    </source>
</evidence>
<dbReference type="Proteomes" id="UP001259832">
    <property type="component" value="Unassembled WGS sequence"/>
</dbReference>
<dbReference type="AlphaFoldDB" id="A0AAD9LIT1"/>
<keyword evidence="3" id="KW-0812">Transmembrane</keyword>
<dbReference type="SUPFAM" id="SSF46689">
    <property type="entry name" value="Homeodomain-like"/>
    <property type="match status" value="1"/>
</dbReference>
<proteinExistence type="predicted"/>
<keyword evidence="3" id="KW-0472">Membrane</keyword>
<feature type="domain" description="Myb-like" evidence="4">
    <location>
        <begin position="391"/>
        <end position="448"/>
    </location>
</feature>
<gene>
    <name evidence="5" type="ORF">P3T76_009423</name>
</gene>
<dbReference type="PANTHER" id="PTHR46734:SF1">
    <property type="entry name" value="TELOMERIC REPEAT-BINDING FACTOR 1"/>
    <property type="match status" value="1"/>
</dbReference>
<dbReference type="InterPro" id="IPR009057">
    <property type="entry name" value="Homeodomain-like_sf"/>
</dbReference>
<keyword evidence="3" id="KW-1133">Transmembrane helix</keyword>
<feature type="compositionally biased region" description="Low complexity" evidence="2">
    <location>
        <begin position="327"/>
        <end position="337"/>
    </location>
</feature>
<feature type="transmembrane region" description="Helical" evidence="3">
    <location>
        <begin position="358"/>
        <end position="375"/>
    </location>
</feature>
<feature type="compositionally biased region" description="Low complexity" evidence="2">
    <location>
        <begin position="458"/>
        <end position="468"/>
    </location>
</feature>
<reference evidence="5" key="1">
    <citation type="submission" date="2023-08" db="EMBL/GenBank/DDBJ databases">
        <title>Reference Genome Resource for the Citrus Pathogen Phytophthora citrophthora.</title>
        <authorList>
            <person name="Moller H."/>
            <person name="Coetzee B."/>
            <person name="Rose L.J."/>
            <person name="Van Niekerk J.M."/>
        </authorList>
    </citation>
    <scope>NUCLEOTIDE SEQUENCE</scope>
    <source>
        <strain evidence="5">STE-U-9442</strain>
    </source>
</reference>
<evidence type="ECO:0000256" key="2">
    <source>
        <dbReference type="SAM" id="MobiDB-lite"/>
    </source>
</evidence>
<feature type="region of interest" description="Disordered" evidence="2">
    <location>
        <begin position="316"/>
        <end position="338"/>
    </location>
</feature>
<name>A0AAD9LIT1_9STRA</name>
<comment type="caution">
    <text evidence="5">The sequence shown here is derived from an EMBL/GenBank/DDBJ whole genome shotgun (WGS) entry which is preliminary data.</text>
</comment>
<dbReference type="Gene3D" id="1.10.246.220">
    <property type="match status" value="1"/>
</dbReference>
<keyword evidence="6" id="KW-1185">Reference proteome</keyword>
<sequence length="479" mass="54359">MDNCGEFLCRIGALEGANAIAEILRKCGWELPESSSFRWRALVAAIRQELDADPMDFTFLYERLLQLDAMKPSKPSRALFGSPLFLHILIKRFAVAFEGLDEELFKLESDELCHAEGIYDTCLFIQERLEEDNAESELKKFLSAFDMIFKMDEPKQCWDSFYDLYRLNDAPFRRDMKRALSAIESATLGPTKLERYSQTEQVEGPKIVIPRALLEKRFGGTRREWRDLSQITSIPGIDAVQEEQENQEQELREPSGNAAAEEPRAPAASPGAQDYGWFTLSFSCATASDPRLTLFTHRDVVNADETESIDSDITEERALVKRPAPARPESARSPRAAEAARAERQAVRHAVPRRRVRLVFVFVLVVCCCYLPPFLQTGAVHVVGSFVDRQGGRRPRTRWSAEEEAALVEGYELYKAHSSVWMLIKTNYRDVLQRRSNVDLKDKYRNLVRYGRIPRANGDATDTGATDNDGTDDNAEEIA</sequence>
<organism evidence="5 6">
    <name type="scientific">Phytophthora citrophthora</name>
    <dbReference type="NCBI Taxonomy" id="4793"/>
    <lineage>
        <taxon>Eukaryota</taxon>
        <taxon>Sar</taxon>
        <taxon>Stramenopiles</taxon>
        <taxon>Oomycota</taxon>
        <taxon>Peronosporomycetes</taxon>
        <taxon>Peronosporales</taxon>
        <taxon>Peronosporaceae</taxon>
        <taxon>Phytophthora</taxon>
    </lineage>
</organism>